<feature type="region of interest" description="Disordered" evidence="1">
    <location>
        <begin position="729"/>
        <end position="754"/>
    </location>
</feature>
<dbReference type="Proteomes" id="UP001149074">
    <property type="component" value="Unassembled WGS sequence"/>
</dbReference>
<comment type="caution">
    <text evidence="4">The sequence shown here is derived from an EMBL/GenBank/DDBJ whole genome shotgun (WGS) entry which is preliminary data.</text>
</comment>
<keyword evidence="5" id="KW-1185">Reference proteome</keyword>
<evidence type="ECO:0008006" key="6">
    <source>
        <dbReference type="Google" id="ProtNLM"/>
    </source>
</evidence>
<dbReference type="EMBL" id="JAPQKI010000003">
    <property type="protein sequence ID" value="KAJ5110292.1"/>
    <property type="molecule type" value="Genomic_DNA"/>
</dbReference>
<protein>
    <recommendedName>
        <fullName evidence="6">GAG-pre-integrase domain-containing protein</fullName>
    </recommendedName>
</protein>
<dbReference type="Pfam" id="PF14223">
    <property type="entry name" value="Retrotran_gag_2"/>
    <property type="match status" value="1"/>
</dbReference>
<evidence type="ECO:0000256" key="1">
    <source>
        <dbReference type="SAM" id="MobiDB-lite"/>
    </source>
</evidence>
<gene>
    <name evidence="4" type="ORF">N7532_002937</name>
</gene>
<evidence type="ECO:0000313" key="5">
    <source>
        <dbReference type="Proteomes" id="UP001149074"/>
    </source>
</evidence>
<dbReference type="Pfam" id="PF13976">
    <property type="entry name" value="gag_pre-integrs"/>
    <property type="match status" value="1"/>
</dbReference>
<evidence type="ECO:0000313" key="4">
    <source>
        <dbReference type="EMBL" id="KAJ5110292.1"/>
    </source>
</evidence>
<dbReference type="PANTHER" id="PTHR47481:SF14">
    <property type="entry name" value="RETROTRANSPOSON COPIA-LIKE N-TERMINAL DOMAIN-CONTAINING PROTEIN"/>
    <property type="match status" value="1"/>
</dbReference>
<feature type="domain" description="Retrovirus-related Pol polyprotein from transposon TNT 1-94-like beta-barrel" evidence="3">
    <location>
        <begin position="419"/>
        <end position="503"/>
    </location>
</feature>
<dbReference type="InterPro" id="IPR025724">
    <property type="entry name" value="GAG-pre-integrase_dom"/>
</dbReference>
<reference evidence="4" key="2">
    <citation type="journal article" date="2023" name="IMA Fungus">
        <title>Comparative genomic study of the Penicillium genus elucidates a diverse pangenome and 15 lateral gene transfer events.</title>
        <authorList>
            <person name="Petersen C."/>
            <person name="Sorensen T."/>
            <person name="Nielsen M.R."/>
            <person name="Sondergaard T.E."/>
            <person name="Sorensen J.L."/>
            <person name="Fitzpatrick D.A."/>
            <person name="Frisvad J.C."/>
            <person name="Nielsen K.L."/>
        </authorList>
    </citation>
    <scope>NUCLEOTIDE SEQUENCE</scope>
    <source>
        <strain evidence="4">IBT 30761</strain>
    </source>
</reference>
<organism evidence="4 5">
    <name type="scientific">Penicillium argentinense</name>
    <dbReference type="NCBI Taxonomy" id="1131581"/>
    <lineage>
        <taxon>Eukaryota</taxon>
        <taxon>Fungi</taxon>
        <taxon>Dikarya</taxon>
        <taxon>Ascomycota</taxon>
        <taxon>Pezizomycotina</taxon>
        <taxon>Eurotiomycetes</taxon>
        <taxon>Eurotiomycetidae</taxon>
        <taxon>Eurotiales</taxon>
        <taxon>Aspergillaceae</taxon>
        <taxon>Penicillium</taxon>
    </lineage>
</organism>
<name>A0A9W9G1E7_9EURO</name>
<feature type="compositionally biased region" description="Acidic residues" evidence="1">
    <location>
        <begin position="684"/>
        <end position="695"/>
    </location>
</feature>
<dbReference type="PANTHER" id="PTHR47481">
    <property type="match status" value="1"/>
</dbReference>
<dbReference type="OrthoDB" id="4239548at2759"/>
<feature type="compositionally biased region" description="Basic and acidic residues" evidence="1">
    <location>
        <begin position="249"/>
        <end position="263"/>
    </location>
</feature>
<sequence>MDEVKADRKLKGKINFISWKREFERAAKANDTFEYLTGEEVVPPKPRKEDYFTKTGEAEIRRSTRTKKISTPTVDDGDETDDAQAILVTTNNNLRWQIDYNEHKNAREKMKLATKLLDTWVSDGIKIEIEDCTNAKEAYDFIKKRYAVTHERARDSLLNQLSLIKLDDCLSVTDYTNKVRQVKADLKTVKYDMTDDMFATALLHGLPPSYRAFKEKYDWIRSTKPDDPPDLDYLYERLHVEEAQQLRLREERRARERARKDTSVDAGNRGYSGRYKPSRADKSHLKCTYPDCGKTGHTEETCWVKSPEKIPRSLKDRLPTHIDNKPMSEKAGMAGVVKTDPVPDRDVSIRADSLGTTPFSTTHVNSADSSPQKRSAVLCTELRELGGATTRGSGIRKLSFSERVLGAFLTGTFCTTDTWLADTGANMHIVNDIKWFKDNTFRSFNSNISTADGSTTLEIKGGGVVQLILKSPDGFPVKVSLSEVAYAPQGKCNLFSGGLFVQKAKVTGVYNDRYMTWINDHGHTIGHAIFGKGLYQLDATRLSKGHDPIDGIAATVDFDDPVWKWHRRLGHLGFQNMLSLLDSSTGMEITAKQIKAKLKAVCPICATTRALVKIPHVAVSSNIPSEDENDYSSDAGSDHSEDEHHINTPEIPVEQTNQTAARNKGNVPNDGEQPISEMTHESEDGVDDSDDEDEASETKSGSRVVSKYWNRFSYAGMAKRKIDEDTLVAPKNSRRATHDLRGTNKDDSSSDLSDLNDDSWYYSEDGAISQAYWSPHVANCNYRRSDGTYESWAIRPFELKPLGGPKLREDYEKHTGRRKSRRETSETGQQEKNELAPYATQEIIDTDLDDNNVIKTPLDKNVKLAKQDGYIADSKFRKGYQSKVGSLNFGSNQTRPDIAFATGYVARVSTREGSA</sequence>
<feature type="domain" description="GAG-pre-integrase" evidence="2">
    <location>
        <begin position="534"/>
        <end position="606"/>
    </location>
</feature>
<feature type="region of interest" description="Disordered" evidence="1">
    <location>
        <begin position="804"/>
        <end position="835"/>
    </location>
</feature>
<dbReference type="RefSeq" id="XP_056478403.1">
    <property type="nucleotide sequence ID" value="XM_056615431.1"/>
</dbReference>
<feature type="compositionally biased region" description="Basic and acidic residues" evidence="1">
    <location>
        <begin position="736"/>
        <end position="748"/>
    </location>
</feature>
<proteinExistence type="predicted"/>
<feature type="region of interest" description="Disordered" evidence="1">
    <location>
        <begin position="249"/>
        <end position="280"/>
    </location>
</feature>
<feature type="region of interest" description="Disordered" evidence="1">
    <location>
        <begin position="622"/>
        <end position="702"/>
    </location>
</feature>
<dbReference type="InterPro" id="IPR054722">
    <property type="entry name" value="PolX-like_BBD"/>
</dbReference>
<dbReference type="AlphaFoldDB" id="A0A9W9G1E7"/>
<feature type="compositionally biased region" description="Basic and acidic residues" evidence="1">
    <location>
        <begin position="636"/>
        <end position="647"/>
    </location>
</feature>
<feature type="compositionally biased region" description="Basic and acidic residues" evidence="1">
    <location>
        <begin position="822"/>
        <end position="834"/>
    </location>
</feature>
<evidence type="ECO:0000259" key="3">
    <source>
        <dbReference type="Pfam" id="PF22936"/>
    </source>
</evidence>
<accession>A0A9W9G1E7</accession>
<dbReference type="GeneID" id="81354410"/>
<reference evidence="4" key="1">
    <citation type="submission" date="2022-11" db="EMBL/GenBank/DDBJ databases">
        <authorList>
            <person name="Petersen C."/>
        </authorList>
    </citation>
    <scope>NUCLEOTIDE SEQUENCE</scope>
    <source>
        <strain evidence="4">IBT 30761</strain>
    </source>
</reference>
<dbReference type="Pfam" id="PF22936">
    <property type="entry name" value="Pol_BBD"/>
    <property type="match status" value="1"/>
</dbReference>
<evidence type="ECO:0000259" key="2">
    <source>
        <dbReference type="Pfam" id="PF13976"/>
    </source>
</evidence>